<reference evidence="1 2" key="1">
    <citation type="submission" date="2015-05" db="EMBL/GenBank/DDBJ databases">
        <title>Draft genome sequence of Microvirga vignae strain BR3299, a novel nitrogen fixing bacteria isolated from Brazil semi-aired region.</title>
        <authorList>
            <person name="Zilli J.E."/>
            <person name="Passos S.R."/>
            <person name="Leite J."/>
            <person name="Baldani J.I."/>
            <person name="Xavier G.R."/>
            <person name="Rumjaneck N.G."/>
            <person name="Simoes-Araujo J.L."/>
        </authorList>
    </citation>
    <scope>NUCLEOTIDE SEQUENCE [LARGE SCALE GENOMIC DNA]</scope>
    <source>
        <strain evidence="1 2">BR3299</strain>
    </source>
</reference>
<organism evidence="1 2">
    <name type="scientific">Microvirga vignae</name>
    <dbReference type="NCBI Taxonomy" id="1225564"/>
    <lineage>
        <taxon>Bacteria</taxon>
        <taxon>Pseudomonadati</taxon>
        <taxon>Pseudomonadota</taxon>
        <taxon>Alphaproteobacteria</taxon>
        <taxon>Hyphomicrobiales</taxon>
        <taxon>Methylobacteriaceae</taxon>
        <taxon>Microvirga</taxon>
    </lineage>
</organism>
<dbReference type="PATRIC" id="fig|1225564.3.peg.3760"/>
<dbReference type="EMBL" id="LCYG01000034">
    <property type="protein sequence ID" value="KLK92455.1"/>
    <property type="molecule type" value="Genomic_DNA"/>
</dbReference>
<dbReference type="Proteomes" id="UP000035489">
    <property type="component" value="Unassembled WGS sequence"/>
</dbReference>
<protein>
    <submittedName>
        <fullName evidence="1">Uncharacterized protein</fullName>
    </submittedName>
</protein>
<keyword evidence="2" id="KW-1185">Reference proteome</keyword>
<name>A0A0H1RB50_9HYPH</name>
<accession>A0A0H1RB50</accession>
<comment type="caution">
    <text evidence="1">The sequence shown here is derived from an EMBL/GenBank/DDBJ whole genome shotgun (WGS) entry which is preliminary data.</text>
</comment>
<gene>
    <name evidence="1" type="ORF">AA309_14440</name>
</gene>
<proteinExistence type="predicted"/>
<evidence type="ECO:0000313" key="2">
    <source>
        <dbReference type="Proteomes" id="UP000035489"/>
    </source>
</evidence>
<sequence>MVASADSAAHRCSLDRLSGLIDLSSLKRHLGVSSKDYAGEFITPGRHAGVEAIMSLLNTD</sequence>
<evidence type="ECO:0000313" key="1">
    <source>
        <dbReference type="EMBL" id="KLK92455.1"/>
    </source>
</evidence>
<dbReference type="AlphaFoldDB" id="A0A0H1RB50"/>